<dbReference type="Pfam" id="PF00627">
    <property type="entry name" value="UBA"/>
    <property type="match status" value="1"/>
</dbReference>
<evidence type="ECO:0000256" key="1">
    <source>
        <dbReference type="SAM" id="MobiDB-lite"/>
    </source>
</evidence>
<dbReference type="PROSITE" id="PS50030">
    <property type="entry name" value="UBA"/>
    <property type="match status" value="1"/>
</dbReference>
<reference evidence="3" key="1">
    <citation type="journal article" date="2020" name="Stud. Mycol.">
        <title>101 Dothideomycetes genomes: a test case for predicting lifestyles and emergence of pathogens.</title>
        <authorList>
            <person name="Haridas S."/>
            <person name="Albert R."/>
            <person name="Binder M."/>
            <person name="Bloem J."/>
            <person name="Labutti K."/>
            <person name="Salamov A."/>
            <person name="Andreopoulos B."/>
            <person name="Baker S."/>
            <person name="Barry K."/>
            <person name="Bills G."/>
            <person name="Bluhm B."/>
            <person name="Cannon C."/>
            <person name="Castanera R."/>
            <person name="Culley D."/>
            <person name="Daum C."/>
            <person name="Ezra D."/>
            <person name="Gonzalez J."/>
            <person name="Henrissat B."/>
            <person name="Kuo A."/>
            <person name="Liang C."/>
            <person name="Lipzen A."/>
            <person name="Lutzoni F."/>
            <person name="Magnuson J."/>
            <person name="Mondo S."/>
            <person name="Nolan M."/>
            <person name="Ohm R."/>
            <person name="Pangilinan J."/>
            <person name="Park H.-J."/>
            <person name="Ramirez L."/>
            <person name="Alfaro M."/>
            <person name="Sun H."/>
            <person name="Tritt A."/>
            <person name="Yoshinaga Y."/>
            <person name="Zwiers L.-H."/>
            <person name="Turgeon B."/>
            <person name="Goodwin S."/>
            <person name="Spatafora J."/>
            <person name="Crous P."/>
            <person name="Grigoriev I."/>
        </authorList>
    </citation>
    <scope>NUCLEOTIDE SEQUENCE</scope>
    <source>
        <strain evidence="3">CBS 121739</strain>
    </source>
</reference>
<dbReference type="InterPro" id="IPR017956">
    <property type="entry name" value="AT_hook_DNA-bd_motif"/>
</dbReference>
<feature type="region of interest" description="Disordered" evidence="1">
    <location>
        <begin position="1"/>
        <end position="30"/>
    </location>
</feature>
<feature type="compositionally biased region" description="Acidic residues" evidence="1">
    <location>
        <begin position="499"/>
        <end position="514"/>
    </location>
</feature>
<feature type="compositionally biased region" description="Polar residues" evidence="1">
    <location>
        <begin position="615"/>
        <end position="628"/>
    </location>
</feature>
<sequence length="703" mass="77105">MRTFVDDSDDGGGDTVSESQSPVSAKGNPAEICEVEETQEAACAGLGHSVEAFTPLVEHITPLRPSSKRRRTINGHVTDSSPTKRLERSKTMRTYGKPTQHRAADYSEINETFRRTQFTQGDTSAIKSSNQSRNPSSQTIHSEMTQAWHLPASLQQEFALHEPNAMFPDPSSTVPDNSSTQKHLVQDAIDAFRAPTVVEISVTDFTTQKTNESSVPWSDYLQTQPAEPAKTPTNAAAPEPPSTTDHTAFLDTLPKLSDSSTRKRKATSSQIIGTPDQGVDSSQTKHRKGYASSTIDPLDSDELAIDLPQEMYKPRPSRSRSARYADDPIDSSATLQRFSRKVPKRSKTSSECATHTMQLSSSEKIEMICAMGFTSSQAHNALQRSYGSLEKAVDQLCNVESQGPHQSVEEVSFVVQTNVHPSKDIDEAQVKTSTEEVTSVATVTATGTSIPVPPKAVDEPTQKEVKAIIDSEDEGDIDSPITENAEYVLAKEANGTSAVEEDLDEEQGTDEDAAVDMRTKMRRTKSMPVLAVQRKNEGTKTKKRRGRPRKEAEVELEDSPKLIDKDCGKTRKGRGRPRKNVDIVLENIESLVEKEFDEKAEAKTDTAVAEEKSKVTTALTEDSPNPNAVRTVLQAHSPPSTPPQQLPASARDRPESRHGPELLSPKKPKALSPHSPLMKGKVSYRVGLSRRARIAPLLRIVKK</sequence>
<evidence type="ECO:0000313" key="4">
    <source>
        <dbReference type="Proteomes" id="UP000799437"/>
    </source>
</evidence>
<dbReference type="SMART" id="SM00165">
    <property type="entry name" value="UBA"/>
    <property type="match status" value="1"/>
</dbReference>
<dbReference type="GeneID" id="54488994"/>
<dbReference type="InterPro" id="IPR015940">
    <property type="entry name" value="UBA"/>
</dbReference>
<keyword evidence="4" id="KW-1185">Reference proteome</keyword>
<feature type="region of interest" description="Disordered" evidence="1">
    <location>
        <begin position="61"/>
        <end position="102"/>
    </location>
</feature>
<dbReference type="Gene3D" id="1.10.8.10">
    <property type="entry name" value="DNA helicase RuvA subunit, C-terminal domain"/>
    <property type="match status" value="1"/>
</dbReference>
<feature type="region of interest" description="Disordered" evidence="1">
    <location>
        <begin position="224"/>
        <end position="332"/>
    </location>
</feature>
<feature type="region of interest" description="Disordered" evidence="1">
    <location>
        <begin position="597"/>
        <end position="678"/>
    </location>
</feature>
<gene>
    <name evidence="3" type="ORF">EJ05DRAFT_507607</name>
</gene>
<feature type="compositionally biased region" description="Basic and acidic residues" evidence="1">
    <location>
        <begin position="650"/>
        <end position="660"/>
    </location>
</feature>
<dbReference type="SMART" id="SM00384">
    <property type="entry name" value="AT_hook"/>
    <property type="match status" value="2"/>
</dbReference>
<dbReference type="RefSeq" id="XP_033604459.1">
    <property type="nucleotide sequence ID" value="XM_033747940.1"/>
</dbReference>
<feature type="compositionally biased region" description="Basic and acidic residues" evidence="1">
    <location>
        <begin position="597"/>
        <end position="614"/>
    </location>
</feature>
<feature type="region of interest" description="Disordered" evidence="1">
    <location>
        <begin position="494"/>
        <end position="558"/>
    </location>
</feature>
<dbReference type="GO" id="GO:0003677">
    <property type="term" value="F:DNA binding"/>
    <property type="evidence" value="ECO:0007669"/>
    <property type="project" value="InterPro"/>
</dbReference>
<feature type="compositionally biased region" description="Basic and acidic residues" evidence="1">
    <location>
        <begin position="549"/>
        <end position="558"/>
    </location>
</feature>
<evidence type="ECO:0000259" key="2">
    <source>
        <dbReference type="PROSITE" id="PS50030"/>
    </source>
</evidence>
<dbReference type="EMBL" id="ML996566">
    <property type="protein sequence ID" value="KAF2762008.1"/>
    <property type="molecule type" value="Genomic_DNA"/>
</dbReference>
<dbReference type="SUPFAM" id="SSF46934">
    <property type="entry name" value="UBA-like"/>
    <property type="match status" value="1"/>
</dbReference>
<proteinExistence type="predicted"/>
<dbReference type="Proteomes" id="UP000799437">
    <property type="component" value="Unassembled WGS sequence"/>
</dbReference>
<dbReference type="OrthoDB" id="5404794at2759"/>
<feature type="compositionally biased region" description="Acidic residues" evidence="1">
    <location>
        <begin position="1"/>
        <end position="12"/>
    </location>
</feature>
<dbReference type="InterPro" id="IPR009060">
    <property type="entry name" value="UBA-like_sf"/>
</dbReference>
<protein>
    <recommendedName>
        <fullName evidence="2">UBA domain-containing protein</fullName>
    </recommendedName>
</protein>
<name>A0A6A6WGR8_9PEZI</name>
<organism evidence="3 4">
    <name type="scientific">Pseudovirgaria hyperparasitica</name>
    <dbReference type="NCBI Taxonomy" id="470096"/>
    <lineage>
        <taxon>Eukaryota</taxon>
        <taxon>Fungi</taxon>
        <taxon>Dikarya</taxon>
        <taxon>Ascomycota</taxon>
        <taxon>Pezizomycotina</taxon>
        <taxon>Dothideomycetes</taxon>
        <taxon>Dothideomycetes incertae sedis</taxon>
        <taxon>Acrospermales</taxon>
        <taxon>Acrospermaceae</taxon>
        <taxon>Pseudovirgaria</taxon>
    </lineage>
</organism>
<dbReference type="AlphaFoldDB" id="A0A6A6WGR8"/>
<feature type="region of interest" description="Disordered" evidence="1">
    <location>
        <begin position="120"/>
        <end position="140"/>
    </location>
</feature>
<accession>A0A6A6WGR8</accession>
<feature type="domain" description="UBA" evidence="2">
    <location>
        <begin position="358"/>
        <end position="399"/>
    </location>
</feature>
<evidence type="ECO:0000313" key="3">
    <source>
        <dbReference type="EMBL" id="KAF2762008.1"/>
    </source>
</evidence>